<gene>
    <name evidence="2" type="ORF">TSAR_013818</name>
</gene>
<keyword evidence="1" id="KW-1133">Transmembrane helix</keyword>
<dbReference type="EMBL" id="NNAY01000616">
    <property type="protein sequence ID" value="OXU27376.1"/>
    <property type="molecule type" value="Genomic_DNA"/>
</dbReference>
<protein>
    <submittedName>
        <fullName evidence="2">Uncharacterized protein</fullName>
    </submittedName>
</protein>
<proteinExistence type="predicted"/>
<keyword evidence="1" id="KW-0812">Transmembrane</keyword>
<organism evidence="2 3">
    <name type="scientific">Trichomalopsis sarcophagae</name>
    <dbReference type="NCBI Taxonomy" id="543379"/>
    <lineage>
        <taxon>Eukaryota</taxon>
        <taxon>Metazoa</taxon>
        <taxon>Ecdysozoa</taxon>
        <taxon>Arthropoda</taxon>
        <taxon>Hexapoda</taxon>
        <taxon>Insecta</taxon>
        <taxon>Pterygota</taxon>
        <taxon>Neoptera</taxon>
        <taxon>Endopterygota</taxon>
        <taxon>Hymenoptera</taxon>
        <taxon>Apocrita</taxon>
        <taxon>Proctotrupomorpha</taxon>
        <taxon>Chalcidoidea</taxon>
        <taxon>Pteromalidae</taxon>
        <taxon>Pteromalinae</taxon>
        <taxon>Trichomalopsis</taxon>
    </lineage>
</organism>
<sequence length="57" mass="6769">MRCRRATRQLAIRYYFRSRDGERDARSTTRSTAEFGKITGFSTVLSLSPFLVFFFFF</sequence>
<dbReference type="AlphaFoldDB" id="A0A232F969"/>
<name>A0A232F969_9HYME</name>
<evidence type="ECO:0000313" key="2">
    <source>
        <dbReference type="EMBL" id="OXU27376.1"/>
    </source>
</evidence>
<comment type="caution">
    <text evidence="2">The sequence shown here is derived from an EMBL/GenBank/DDBJ whole genome shotgun (WGS) entry which is preliminary data.</text>
</comment>
<dbReference type="Proteomes" id="UP000215335">
    <property type="component" value="Unassembled WGS sequence"/>
</dbReference>
<feature type="non-terminal residue" evidence="2">
    <location>
        <position position="57"/>
    </location>
</feature>
<keyword evidence="3" id="KW-1185">Reference proteome</keyword>
<evidence type="ECO:0000256" key="1">
    <source>
        <dbReference type="SAM" id="Phobius"/>
    </source>
</evidence>
<evidence type="ECO:0000313" key="3">
    <source>
        <dbReference type="Proteomes" id="UP000215335"/>
    </source>
</evidence>
<feature type="transmembrane region" description="Helical" evidence="1">
    <location>
        <begin position="35"/>
        <end position="56"/>
    </location>
</feature>
<reference evidence="2 3" key="1">
    <citation type="journal article" date="2017" name="Curr. Biol.">
        <title>The Evolution of Venom by Co-option of Single-Copy Genes.</title>
        <authorList>
            <person name="Martinson E.O."/>
            <person name="Mrinalini"/>
            <person name="Kelkar Y.D."/>
            <person name="Chang C.H."/>
            <person name="Werren J.H."/>
        </authorList>
    </citation>
    <scope>NUCLEOTIDE SEQUENCE [LARGE SCALE GENOMIC DNA]</scope>
    <source>
        <strain evidence="2 3">Alberta</strain>
        <tissue evidence="2">Whole body</tissue>
    </source>
</reference>
<keyword evidence="1" id="KW-0472">Membrane</keyword>
<accession>A0A232F969</accession>